<comment type="caution">
    <text evidence="1">The sequence shown here is derived from an EMBL/GenBank/DDBJ whole genome shotgun (WGS) entry which is preliminary data.</text>
</comment>
<dbReference type="RefSeq" id="WP_214296195.1">
    <property type="nucleotide sequence ID" value="NZ_JAHDYS010000001.1"/>
</dbReference>
<accession>A0ABS5U4B2</accession>
<sequence length="291" mass="32758">MHIAYSRRSNDTPAPGARNFRVVRAQPHTHVSPLATLLGEIISNDAPFDGDGNLPLFNYSRDEDWKAMDHGLQWHPNFRHIRKRPLASFSLCPPFTASQFQLQINDAFTHWKGKKGKHERPGKRSIYDLAEHAPMMAEFRTDMVKKEHPDGTVDIERKIVIGAYDQQHSAVIGYIELELTANADPARKTLAFLVHPRMMWVSPKYRGLGYSVDFGNLCARLARTKYVNAAISIPQEWSLELTVNCDYGSAGGATVSKRIERILDSAREALHEGGCQCVLEAIVFHVNQPLS</sequence>
<gene>
    <name evidence="1" type="ORF">KJB30_01760</name>
</gene>
<dbReference type="Proteomes" id="UP000784128">
    <property type="component" value="Unassembled WGS sequence"/>
</dbReference>
<name>A0ABS5U4B2_9BACT</name>
<evidence type="ECO:0000313" key="1">
    <source>
        <dbReference type="EMBL" id="MBT1070500.1"/>
    </source>
</evidence>
<dbReference type="EMBL" id="JAHDYS010000001">
    <property type="protein sequence ID" value="MBT1070500.1"/>
    <property type="molecule type" value="Genomic_DNA"/>
</dbReference>
<protein>
    <recommendedName>
        <fullName evidence="3">N-acetyltransferase domain-containing protein</fullName>
    </recommendedName>
</protein>
<evidence type="ECO:0000313" key="2">
    <source>
        <dbReference type="Proteomes" id="UP000784128"/>
    </source>
</evidence>
<proteinExistence type="predicted"/>
<evidence type="ECO:0008006" key="3">
    <source>
        <dbReference type="Google" id="ProtNLM"/>
    </source>
</evidence>
<keyword evidence="2" id="KW-1185">Reference proteome</keyword>
<reference evidence="1 2" key="1">
    <citation type="submission" date="2021-05" db="EMBL/GenBank/DDBJ databases">
        <title>The draft genome of Geobacter chapellei DSM 13688.</title>
        <authorList>
            <person name="Xu Z."/>
            <person name="Masuda Y."/>
            <person name="Itoh H."/>
            <person name="Senoo K."/>
        </authorList>
    </citation>
    <scope>NUCLEOTIDE SEQUENCE [LARGE SCALE GENOMIC DNA]</scope>
    <source>
        <strain evidence="1 2">DSM 13688</strain>
    </source>
</reference>
<organism evidence="1 2">
    <name type="scientific">Pelotalea chapellei</name>
    <dbReference type="NCBI Taxonomy" id="44671"/>
    <lineage>
        <taxon>Bacteria</taxon>
        <taxon>Pseudomonadati</taxon>
        <taxon>Thermodesulfobacteriota</taxon>
        <taxon>Desulfuromonadia</taxon>
        <taxon>Geobacterales</taxon>
        <taxon>Geobacteraceae</taxon>
        <taxon>Pelotalea</taxon>
    </lineage>
</organism>